<feature type="region of interest" description="Disordered" evidence="5">
    <location>
        <begin position="166"/>
        <end position="202"/>
    </location>
</feature>
<dbReference type="EMBL" id="OE008529">
    <property type="protein sequence ID" value="CAD7463588.1"/>
    <property type="molecule type" value="Genomic_DNA"/>
</dbReference>
<feature type="compositionally biased region" description="Low complexity" evidence="5">
    <location>
        <begin position="166"/>
        <end position="190"/>
    </location>
</feature>
<dbReference type="Gene3D" id="3.40.50.1820">
    <property type="entry name" value="alpha/beta hydrolase"/>
    <property type="match status" value="1"/>
</dbReference>
<dbReference type="InterPro" id="IPR029058">
    <property type="entry name" value="AB_hydrolase_fold"/>
</dbReference>
<reference evidence="8" key="1">
    <citation type="submission" date="2020-11" db="EMBL/GenBank/DDBJ databases">
        <authorList>
            <person name="Tran Van P."/>
        </authorList>
    </citation>
    <scope>NUCLEOTIDE SEQUENCE</scope>
</reference>
<dbReference type="InterPro" id="IPR013818">
    <property type="entry name" value="Lipase"/>
</dbReference>
<dbReference type="GO" id="GO:0016042">
    <property type="term" value="P:lipid catabolic process"/>
    <property type="evidence" value="ECO:0007669"/>
    <property type="project" value="TreeGrafter"/>
</dbReference>
<name>A0A7R9P0V4_9NEOP</name>
<dbReference type="InterPro" id="IPR000734">
    <property type="entry name" value="TAG_lipase"/>
</dbReference>
<dbReference type="GO" id="GO:0016298">
    <property type="term" value="F:lipase activity"/>
    <property type="evidence" value="ECO:0007669"/>
    <property type="project" value="InterPro"/>
</dbReference>
<proteinExistence type="inferred from homology"/>
<dbReference type="GO" id="GO:0005615">
    <property type="term" value="C:extracellular space"/>
    <property type="evidence" value="ECO:0007669"/>
    <property type="project" value="TreeGrafter"/>
</dbReference>
<dbReference type="SUPFAM" id="SSF53474">
    <property type="entry name" value="alpha/beta-Hydrolases"/>
    <property type="match status" value="1"/>
</dbReference>
<accession>A0A7R9P0V4</accession>
<gene>
    <name evidence="8" type="ORF">TTEB3V08_LOCUS11470</name>
</gene>
<keyword evidence="6" id="KW-0732">Signal</keyword>
<feature type="chain" id="PRO_5031543358" description="Lipase domain-containing protein" evidence="6">
    <location>
        <begin position="19"/>
        <end position="579"/>
    </location>
</feature>
<dbReference type="AlphaFoldDB" id="A0A7R9P0V4"/>
<feature type="domain" description="Lipase" evidence="7">
    <location>
        <begin position="61"/>
        <end position="397"/>
    </location>
</feature>
<evidence type="ECO:0000256" key="5">
    <source>
        <dbReference type="SAM" id="MobiDB-lite"/>
    </source>
</evidence>
<evidence type="ECO:0000256" key="3">
    <source>
        <dbReference type="ARBA" id="ARBA00022525"/>
    </source>
</evidence>
<dbReference type="PANTHER" id="PTHR11610">
    <property type="entry name" value="LIPASE"/>
    <property type="match status" value="1"/>
</dbReference>
<evidence type="ECO:0000256" key="1">
    <source>
        <dbReference type="ARBA" id="ARBA00004613"/>
    </source>
</evidence>
<feature type="compositionally biased region" description="Acidic residues" evidence="5">
    <location>
        <begin position="51"/>
        <end position="60"/>
    </location>
</feature>
<dbReference type="Pfam" id="PF00151">
    <property type="entry name" value="Lipase"/>
    <property type="match status" value="1"/>
</dbReference>
<organism evidence="8">
    <name type="scientific">Timema tahoe</name>
    <dbReference type="NCBI Taxonomy" id="61484"/>
    <lineage>
        <taxon>Eukaryota</taxon>
        <taxon>Metazoa</taxon>
        <taxon>Ecdysozoa</taxon>
        <taxon>Arthropoda</taxon>
        <taxon>Hexapoda</taxon>
        <taxon>Insecta</taxon>
        <taxon>Pterygota</taxon>
        <taxon>Neoptera</taxon>
        <taxon>Polyneoptera</taxon>
        <taxon>Phasmatodea</taxon>
        <taxon>Timematodea</taxon>
        <taxon>Timematoidea</taxon>
        <taxon>Timematidae</taxon>
        <taxon>Timema</taxon>
    </lineage>
</organism>
<feature type="compositionally biased region" description="Polar residues" evidence="5">
    <location>
        <begin position="191"/>
        <end position="202"/>
    </location>
</feature>
<dbReference type="GO" id="GO:0017171">
    <property type="term" value="F:serine hydrolase activity"/>
    <property type="evidence" value="ECO:0007669"/>
    <property type="project" value="TreeGrafter"/>
</dbReference>
<evidence type="ECO:0000313" key="8">
    <source>
        <dbReference type="EMBL" id="CAD7463588.1"/>
    </source>
</evidence>
<evidence type="ECO:0000256" key="4">
    <source>
        <dbReference type="RuleBase" id="RU004262"/>
    </source>
</evidence>
<evidence type="ECO:0000259" key="7">
    <source>
        <dbReference type="Pfam" id="PF00151"/>
    </source>
</evidence>
<dbReference type="PANTHER" id="PTHR11610:SF173">
    <property type="entry name" value="LIPASE DOMAIN-CONTAINING PROTEIN-RELATED"/>
    <property type="match status" value="1"/>
</dbReference>
<comment type="subcellular location">
    <subcellularLocation>
        <location evidence="1">Secreted</location>
    </subcellularLocation>
</comment>
<keyword evidence="3" id="KW-0964">Secreted</keyword>
<feature type="signal peptide" evidence="6">
    <location>
        <begin position="1"/>
        <end position="18"/>
    </location>
</feature>
<comment type="similarity">
    <text evidence="2 4">Belongs to the AB hydrolase superfamily. Lipase family.</text>
</comment>
<feature type="region of interest" description="Disordered" evidence="5">
    <location>
        <begin position="41"/>
        <end position="61"/>
    </location>
</feature>
<protein>
    <recommendedName>
        <fullName evidence="7">Lipase domain-containing protein</fullName>
    </recommendedName>
</protein>
<evidence type="ECO:0000256" key="2">
    <source>
        <dbReference type="ARBA" id="ARBA00010701"/>
    </source>
</evidence>
<sequence length="579" mass="63648">MKLPSLIVLLVCVHHSVAILKTCSTNLLTVLDEEEDIEITDESVKDFNSDEDKDEEDEETVESRDKIARVVLLTDLNFTLYTRDNCTSQLDLAADTRLECFNPANPTKVLIHGFLARSRTFNKTKNAPHPLFLSVGQHLTAPHPLFLSIGQHLTVPHPLFLSVNRTSDSSTPSVPVSRTTSDSSTPSVPVNRTTSDNSTPSVPTEDYNVIVVDWSKPASCWNFKVVAILQRCYVTIVKHYLEDVSRHTATLLQSLEQNGANMARVHLVGHSLGAHIAGRASSIGGMARRLGRITGLDPAGPMFKSAARSKSLDKTDARFVDVIHTNIHYFGLSRPIGSADFYPYNGKTQPGCSFPKNIIQKCSHSMSHKYFTESILDPWSFVAIPCGVVKEYKGRDSCNGTDVIFMGEHTSTSARGSYYVSSSSTSSSQSPVSVSYKGTDSDLGGQGFTRLFLQVENWPAFCYLLCRELLTELSSLDGTGGCPHVTVNTWGLAHTMYTCSNSASHNVHLQQLSTTQGNVQCAYSLHLQMKCRAHVIYIDQLSSSPARYWRCLSALGGVFGHEFPNYSCSISAHLQPVSL</sequence>
<evidence type="ECO:0000256" key="6">
    <source>
        <dbReference type="SAM" id="SignalP"/>
    </source>
</evidence>